<organism evidence="2 3">
    <name type="scientific">Nocardia higoensis</name>
    <dbReference type="NCBI Taxonomy" id="228599"/>
    <lineage>
        <taxon>Bacteria</taxon>
        <taxon>Bacillati</taxon>
        <taxon>Actinomycetota</taxon>
        <taxon>Actinomycetes</taxon>
        <taxon>Mycobacteriales</taxon>
        <taxon>Nocardiaceae</taxon>
        <taxon>Nocardia</taxon>
    </lineage>
</organism>
<dbReference type="CDD" id="cd00093">
    <property type="entry name" value="HTH_XRE"/>
    <property type="match status" value="1"/>
</dbReference>
<dbReference type="EMBL" id="JADLQN010000012">
    <property type="protein sequence ID" value="MBF6358294.1"/>
    <property type="molecule type" value="Genomic_DNA"/>
</dbReference>
<gene>
    <name evidence="2" type="ORF">IU449_27735</name>
</gene>
<evidence type="ECO:0000313" key="3">
    <source>
        <dbReference type="Proteomes" id="UP000707731"/>
    </source>
</evidence>
<dbReference type="Gene3D" id="1.10.260.40">
    <property type="entry name" value="lambda repressor-like DNA-binding domains"/>
    <property type="match status" value="1"/>
</dbReference>
<dbReference type="InterPro" id="IPR001387">
    <property type="entry name" value="Cro/C1-type_HTH"/>
</dbReference>
<reference evidence="2 3" key="1">
    <citation type="submission" date="2020-10" db="EMBL/GenBank/DDBJ databases">
        <title>Identification of Nocardia species via Next-generation sequencing and recognition of intraspecies genetic diversity.</title>
        <authorList>
            <person name="Li P."/>
            <person name="Li P."/>
            <person name="Lu B."/>
        </authorList>
    </citation>
    <scope>NUCLEOTIDE SEQUENCE [LARGE SCALE GENOMIC DNA]</scope>
    <source>
        <strain evidence="2 3">BJ06-0143</strain>
    </source>
</reference>
<sequence>MGRARTGAPICEKSCRPCSFWTCIVVGVSDESSTRPLAHLRRQRGLSQGDLERRAGMSQAAVLSAERAKDPRLSTVSRFVEALGGRLQLVASFDDADYPLTFPQPSTATLPVTEGQRPAWRIRAWNETSLAKEFLKNGLVAMSEDEIGRPVTEIGSEQELRDALRAHPNGQDRPEKAFGAFVTYWNYFSQDMQVGDTIVLAYLDRAKVPRAAIGVITGEYEYRADDSDARLRHRRAVRWTSRDLARRALDDDLRRTVSAPGTICQFGAADAGTRLAALAAQYG</sequence>
<accession>A0ABS0DIP2</accession>
<feature type="domain" description="HTH cro/C1-type" evidence="1">
    <location>
        <begin position="37"/>
        <end position="90"/>
    </location>
</feature>
<protein>
    <submittedName>
        <fullName evidence="2">Helix-turn-helix domain-containing protein</fullName>
    </submittedName>
</protein>
<comment type="caution">
    <text evidence="2">The sequence shown here is derived from an EMBL/GenBank/DDBJ whole genome shotgun (WGS) entry which is preliminary data.</text>
</comment>
<dbReference type="SMART" id="SM00530">
    <property type="entry name" value="HTH_XRE"/>
    <property type="match status" value="1"/>
</dbReference>
<dbReference type="Pfam" id="PF13560">
    <property type="entry name" value="HTH_31"/>
    <property type="match status" value="1"/>
</dbReference>
<dbReference type="SUPFAM" id="SSF47413">
    <property type="entry name" value="lambda repressor-like DNA-binding domains"/>
    <property type="match status" value="1"/>
</dbReference>
<evidence type="ECO:0000313" key="2">
    <source>
        <dbReference type="EMBL" id="MBF6358294.1"/>
    </source>
</evidence>
<dbReference type="PROSITE" id="PS50943">
    <property type="entry name" value="HTH_CROC1"/>
    <property type="match status" value="1"/>
</dbReference>
<dbReference type="Proteomes" id="UP000707731">
    <property type="component" value="Unassembled WGS sequence"/>
</dbReference>
<proteinExistence type="predicted"/>
<name>A0ABS0DIP2_9NOCA</name>
<dbReference type="InterPro" id="IPR010982">
    <property type="entry name" value="Lambda_DNA-bd_dom_sf"/>
</dbReference>
<keyword evidence="3" id="KW-1185">Reference proteome</keyword>
<evidence type="ECO:0000259" key="1">
    <source>
        <dbReference type="PROSITE" id="PS50943"/>
    </source>
</evidence>